<accession>A0A8J2WV69</accession>
<sequence>MPQDTRSLRSKEGAKIKDEEKFNFDDEEYEINPTKKLKTVSRGYPKDTLGHETLLSANEKIKLIDSMALKLEPHAITLNGSKEDALSDDLYLAYHKKMSRHEIRMLDSDLIQGENEADRLLLLSEKLDLAQWQTTLKKITVIRNPDDENEMERKRLLTKETIDSMLKTYHTMKKNRTIALKNHRSGKIDPVKHWPQIYNSIDRRVVLGYHSSSDEEEIGMNVDEIKSHRKMKREKQCRGSIIIQLTMAPHSYQTRYAIVAEPLRKPYVIKISNEERQKWNKQMQDAPEKFIHYTELPSQIAVPKRKVSIPFTLNQQPVKHEKSGSEQPSFHVNASFSKRQTLAPKTVDSANGLRVEARILPVKRIKKK</sequence>
<organism evidence="2 3">
    <name type="scientific">Zygosaccharomyces bailii (strain CLIB 213 / ATCC 58445 / CBS 680 / BCRC 21525 / NBRC 1098 / NCYC 1416 / NRRL Y-2227)</name>
    <dbReference type="NCBI Taxonomy" id="1333698"/>
    <lineage>
        <taxon>Eukaryota</taxon>
        <taxon>Fungi</taxon>
        <taxon>Dikarya</taxon>
        <taxon>Ascomycota</taxon>
        <taxon>Saccharomycotina</taxon>
        <taxon>Saccharomycetes</taxon>
        <taxon>Saccharomycetales</taxon>
        <taxon>Saccharomycetaceae</taxon>
        <taxon>Zygosaccharomyces</taxon>
    </lineage>
</organism>
<name>A0A8J2WV69_ZYGB2</name>
<keyword evidence="3" id="KW-1185">Reference proteome</keyword>
<dbReference type="InterPro" id="IPR038988">
    <property type="entry name" value="Sas4"/>
</dbReference>
<evidence type="ECO:0000313" key="3">
    <source>
        <dbReference type="Proteomes" id="UP000019375"/>
    </source>
</evidence>
<feature type="domain" description="Something about silencing protein 4" evidence="1">
    <location>
        <begin position="84"/>
        <end position="177"/>
    </location>
</feature>
<dbReference type="PANTHER" id="PTHR38422">
    <property type="entry name" value="SOMETHING ABOUT SILENCING PROTEIN 4"/>
    <property type="match status" value="1"/>
</dbReference>
<protein>
    <submittedName>
        <fullName evidence="2">BN860_13058g1_1</fullName>
    </submittedName>
</protein>
<proteinExistence type="predicted"/>
<dbReference type="AlphaFoldDB" id="A0A8J2WV69"/>
<evidence type="ECO:0000259" key="1">
    <source>
        <dbReference type="Pfam" id="PF15460"/>
    </source>
</evidence>
<dbReference type="GO" id="GO:0004402">
    <property type="term" value="F:histone acetyltransferase activity"/>
    <property type="evidence" value="ECO:0007669"/>
    <property type="project" value="TreeGrafter"/>
</dbReference>
<dbReference type="GO" id="GO:0033255">
    <property type="term" value="C:SAS acetyltransferase complex"/>
    <property type="evidence" value="ECO:0007669"/>
    <property type="project" value="InterPro"/>
</dbReference>
<dbReference type="OrthoDB" id="1938992at2759"/>
<dbReference type="PANTHER" id="PTHR38422:SF1">
    <property type="entry name" value="SOMETHING ABOUT SILENCING PROTEIN 4"/>
    <property type="match status" value="1"/>
</dbReference>
<dbReference type="Pfam" id="PF15460">
    <property type="entry name" value="SAS4"/>
    <property type="match status" value="1"/>
</dbReference>
<dbReference type="Proteomes" id="UP000019375">
    <property type="component" value="Unassembled WGS sequence"/>
</dbReference>
<dbReference type="InterPro" id="IPR029184">
    <property type="entry name" value="Sas4_dom"/>
</dbReference>
<reference evidence="3" key="1">
    <citation type="journal article" date="2013" name="Genome Announc.">
        <title>Genome sequence of the food spoilage yeast Zygosaccharomyces bailii CLIB 213(T).</title>
        <authorList>
            <person name="Galeote V."/>
            <person name="Bigey F."/>
            <person name="Devillers H."/>
            <person name="Neuveglise C."/>
            <person name="Dequin S."/>
        </authorList>
    </citation>
    <scope>NUCLEOTIDE SEQUENCE [LARGE SCALE GENOMIC DNA]</scope>
    <source>
        <strain evidence="3">CLIB 213 / ATCC 58445 / CBS 680 / CCRC 21525 / NBRC 1098 / NCYC 1416 / NRRL Y-2227</strain>
    </source>
</reference>
<evidence type="ECO:0000313" key="2">
    <source>
        <dbReference type="EMBL" id="CDF87727.1"/>
    </source>
</evidence>
<gene>
    <name evidence="2" type="ORF">BN860_13058g</name>
</gene>
<dbReference type="EMBL" id="HG316454">
    <property type="protein sequence ID" value="CDF87727.1"/>
    <property type="molecule type" value="Genomic_DNA"/>
</dbReference>